<evidence type="ECO:0000313" key="11">
    <source>
        <dbReference type="EMBL" id="KAK7523289.1"/>
    </source>
</evidence>
<dbReference type="InterPro" id="IPR024079">
    <property type="entry name" value="MetalloPept_cat_dom_sf"/>
</dbReference>
<reference evidence="11 12" key="1">
    <citation type="submission" date="2024-04" db="EMBL/GenBank/DDBJ databases">
        <title>Phyllosticta paracitricarpa is synonymous to the EU quarantine fungus P. citricarpa based on phylogenomic analyses.</title>
        <authorList>
            <consortium name="Lawrence Berkeley National Laboratory"/>
            <person name="Van Ingen-Buijs V.A."/>
            <person name="Van Westerhoven A.C."/>
            <person name="Haridas S."/>
            <person name="Skiadas P."/>
            <person name="Martin F."/>
            <person name="Groenewald J.Z."/>
            <person name="Crous P.W."/>
            <person name="Seidl M.F."/>
        </authorList>
    </citation>
    <scope>NUCLEOTIDE SEQUENCE [LARGE SCALE GENOMIC DNA]</scope>
    <source>
        <strain evidence="11 12">CBS 123371</strain>
    </source>
</reference>
<keyword evidence="3" id="KW-0479">Metal-binding</keyword>
<protein>
    <recommendedName>
        <fullName evidence="10">Peptidase M43 pregnancy-associated plasma-A domain-containing protein</fullName>
    </recommendedName>
</protein>
<dbReference type="Pfam" id="PF05572">
    <property type="entry name" value="Peptidase_M43"/>
    <property type="match status" value="1"/>
</dbReference>
<gene>
    <name evidence="11" type="ORF">IWZ03DRAFT_355699</name>
</gene>
<dbReference type="EMBL" id="JBBPHU010000001">
    <property type="protein sequence ID" value="KAK7523289.1"/>
    <property type="molecule type" value="Genomic_DNA"/>
</dbReference>
<feature type="chain" id="PRO_5047052627" description="Peptidase M43 pregnancy-associated plasma-A domain-containing protein" evidence="9">
    <location>
        <begin position="21"/>
        <end position="309"/>
    </location>
</feature>
<keyword evidence="4 9" id="KW-0732">Signal</keyword>
<dbReference type="PANTHER" id="PTHR47466:SF1">
    <property type="entry name" value="METALLOPROTEASE MEP1 (AFU_ORTHOLOGUE AFUA_1G07730)-RELATED"/>
    <property type="match status" value="1"/>
</dbReference>
<dbReference type="SUPFAM" id="SSF55486">
    <property type="entry name" value="Metalloproteases ('zincins'), catalytic domain"/>
    <property type="match status" value="1"/>
</dbReference>
<dbReference type="PANTHER" id="PTHR47466">
    <property type="match status" value="1"/>
</dbReference>
<accession>A0ABR1KYM8</accession>
<dbReference type="Proteomes" id="UP001363622">
    <property type="component" value="Unassembled WGS sequence"/>
</dbReference>
<keyword evidence="8" id="KW-1015">Disulfide bond</keyword>
<evidence type="ECO:0000256" key="4">
    <source>
        <dbReference type="ARBA" id="ARBA00022729"/>
    </source>
</evidence>
<organism evidence="11 12">
    <name type="scientific">Phyllosticta citriasiana</name>
    <dbReference type="NCBI Taxonomy" id="595635"/>
    <lineage>
        <taxon>Eukaryota</taxon>
        <taxon>Fungi</taxon>
        <taxon>Dikarya</taxon>
        <taxon>Ascomycota</taxon>
        <taxon>Pezizomycotina</taxon>
        <taxon>Dothideomycetes</taxon>
        <taxon>Dothideomycetes incertae sedis</taxon>
        <taxon>Botryosphaeriales</taxon>
        <taxon>Phyllostictaceae</taxon>
        <taxon>Phyllosticta</taxon>
    </lineage>
</organism>
<evidence type="ECO:0000313" key="12">
    <source>
        <dbReference type="Proteomes" id="UP001363622"/>
    </source>
</evidence>
<evidence type="ECO:0000256" key="5">
    <source>
        <dbReference type="ARBA" id="ARBA00022801"/>
    </source>
</evidence>
<dbReference type="InterPro" id="IPR008754">
    <property type="entry name" value="Peptidase_M43"/>
</dbReference>
<evidence type="ECO:0000256" key="3">
    <source>
        <dbReference type="ARBA" id="ARBA00022723"/>
    </source>
</evidence>
<keyword evidence="12" id="KW-1185">Reference proteome</keyword>
<evidence type="ECO:0000256" key="8">
    <source>
        <dbReference type="ARBA" id="ARBA00023157"/>
    </source>
</evidence>
<evidence type="ECO:0000256" key="6">
    <source>
        <dbReference type="ARBA" id="ARBA00022833"/>
    </source>
</evidence>
<feature type="signal peptide" evidence="9">
    <location>
        <begin position="1"/>
        <end position="20"/>
    </location>
</feature>
<keyword evidence="6" id="KW-0862">Zinc</keyword>
<comment type="similarity">
    <text evidence="1">Belongs to the peptidase M43B family.</text>
</comment>
<evidence type="ECO:0000259" key="10">
    <source>
        <dbReference type="Pfam" id="PF05572"/>
    </source>
</evidence>
<comment type="caution">
    <text evidence="11">The sequence shown here is derived from an EMBL/GenBank/DDBJ whole genome shotgun (WGS) entry which is preliminary data.</text>
</comment>
<dbReference type="Gene3D" id="3.40.390.10">
    <property type="entry name" value="Collagenase (Catalytic Domain)"/>
    <property type="match status" value="1"/>
</dbReference>
<evidence type="ECO:0000256" key="9">
    <source>
        <dbReference type="SAM" id="SignalP"/>
    </source>
</evidence>
<keyword evidence="7" id="KW-0482">Metalloprotease</keyword>
<keyword evidence="2" id="KW-0645">Protease</keyword>
<evidence type="ECO:0000256" key="1">
    <source>
        <dbReference type="ARBA" id="ARBA00008721"/>
    </source>
</evidence>
<name>A0ABR1KYM8_9PEZI</name>
<proteinExistence type="inferred from homology"/>
<evidence type="ECO:0000256" key="7">
    <source>
        <dbReference type="ARBA" id="ARBA00023049"/>
    </source>
</evidence>
<sequence>MILLSHLFAIIGLLTSSLLASEFTKCAPQDTPKEYYDGLARAIAYEQAVSSPDGASGVDGVQAMGDDESRPFIKVYFHVMWDWSDDFITDATYFKQFSILKDFFQPLGIDFKLVEMTVYAERVFAKGYDKSEMIKKFHRGPYSALNVFFTETIEGRHNIFGSSTLPMPDMTWNRAPLYKDGVVISIRALPGFSLFSNYKAEMGKTLLHEVGHWMGLEHIYFNGCDPDFVNGGDHVEDTPPQADGISECFPEGTIIRTCPEDIFPNNLIMNVMDIVPARPMYGVFHSRPSCKDECVWRNKEAVTWNIVKR</sequence>
<keyword evidence="5" id="KW-0378">Hydrolase</keyword>
<evidence type="ECO:0000256" key="2">
    <source>
        <dbReference type="ARBA" id="ARBA00022670"/>
    </source>
</evidence>
<feature type="domain" description="Peptidase M43 pregnancy-associated plasma-A" evidence="10">
    <location>
        <begin position="192"/>
        <end position="281"/>
    </location>
</feature>